<feature type="domain" description="SB" evidence="9">
    <location>
        <begin position="284"/>
        <end position="352"/>
    </location>
</feature>
<protein>
    <recommendedName>
        <fullName evidence="15">UEV domain-containing protein</fullName>
    </recommendedName>
</protein>
<dbReference type="PANTHER" id="PTHR23306:SF3">
    <property type="entry name" value="TUMOR SUPPRESSOR PROTEIN 101"/>
    <property type="match status" value="1"/>
</dbReference>
<dbReference type="GO" id="GO:0008333">
    <property type="term" value="P:endosome to lysosome transport"/>
    <property type="evidence" value="ECO:0007669"/>
    <property type="project" value="TreeGrafter"/>
</dbReference>
<dbReference type="PROSITE" id="PS51322">
    <property type="entry name" value="UEV"/>
    <property type="match status" value="1"/>
</dbReference>
<evidence type="ECO:0000259" key="9">
    <source>
        <dbReference type="PROSITE" id="PS51312"/>
    </source>
</evidence>
<dbReference type="Pfam" id="PF05743">
    <property type="entry name" value="UEV"/>
    <property type="match status" value="1"/>
</dbReference>
<dbReference type="Gene3D" id="3.10.110.10">
    <property type="entry name" value="Ubiquitin Conjugating Enzyme"/>
    <property type="match status" value="1"/>
</dbReference>
<gene>
    <name evidence="11" type="ORF">PBRA_008555</name>
    <name evidence="12" type="ORF">PLBR_LOCUS6671</name>
</gene>
<dbReference type="OMA" id="LWLPEPY"/>
<name>A0A0G4J1Z8_PLABS</name>
<keyword evidence="4" id="KW-0967">Endosome</keyword>
<dbReference type="EMBL" id="OVEO01000012">
    <property type="protein sequence ID" value="SPQ99456.1"/>
    <property type="molecule type" value="Genomic_DNA"/>
</dbReference>
<evidence type="ECO:0000256" key="8">
    <source>
        <dbReference type="SAM" id="MobiDB-lite"/>
    </source>
</evidence>
<evidence type="ECO:0000313" key="11">
    <source>
        <dbReference type="EMBL" id="CEP01613.1"/>
    </source>
</evidence>
<evidence type="ECO:0000256" key="3">
    <source>
        <dbReference type="ARBA" id="ARBA00022448"/>
    </source>
</evidence>
<dbReference type="Pfam" id="PF09454">
    <property type="entry name" value="Vps23_core"/>
    <property type="match status" value="1"/>
</dbReference>
<evidence type="ECO:0000313" key="12">
    <source>
        <dbReference type="EMBL" id="SPQ99456.1"/>
    </source>
</evidence>
<keyword evidence="6" id="KW-0175">Coiled coil</keyword>
<dbReference type="PROSITE" id="PS51312">
    <property type="entry name" value="SB"/>
    <property type="match status" value="1"/>
</dbReference>
<sequence length="357" mass="39915">MASPGQVARLLSQVRYRQPDVVDRQVTHCLTCNRGLSPLLDTFVSNDGQVVHLLCLRGTVPIEYRGGKYHIPVSIWLPELYPAQPPMVYVTPTAEMRIKPNHGAVDMQGHVYIEYLHMWNRAQSTLVELTSQLSIVFSNDPPVYRYNPNQPQPSPQPRPAPQMHVQQPVRSAAAAAASPTDERSALLAKLDVVVHSYLSTFSARSAKWIDKLMAHQFEQKQGEVAIRDHVAALRTTKAALSEHLEKLQAETSAIEAWCAANTPAIPPTLDEQIASVEEKVSPADVWSRQMFDVVAQDFALDDTLYCLDAALQDGLIDITAYLKRVRMLARQQFFARATALKIESKQRERRASSIATQ</sequence>
<dbReference type="InterPro" id="IPR008883">
    <property type="entry name" value="UEV_N"/>
</dbReference>
<dbReference type="Gene3D" id="6.10.140.820">
    <property type="match status" value="1"/>
</dbReference>
<accession>A0A0G4J1Z8</accession>
<evidence type="ECO:0000256" key="4">
    <source>
        <dbReference type="ARBA" id="ARBA00022753"/>
    </source>
</evidence>
<dbReference type="Proteomes" id="UP000039324">
    <property type="component" value="Unassembled WGS sequence"/>
</dbReference>
<dbReference type="STRING" id="37360.A0A0G4J1Z8"/>
<dbReference type="EMBL" id="CDSF01000114">
    <property type="protein sequence ID" value="CEP01613.1"/>
    <property type="molecule type" value="Genomic_DNA"/>
</dbReference>
<evidence type="ECO:0000256" key="1">
    <source>
        <dbReference type="ARBA" id="ARBA00004177"/>
    </source>
</evidence>
<evidence type="ECO:0000313" key="13">
    <source>
        <dbReference type="Proteomes" id="UP000039324"/>
    </source>
</evidence>
<keyword evidence="13" id="KW-1185">Reference proteome</keyword>
<feature type="compositionally biased region" description="Pro residues" evidence="8">
    <location>
        <begin position="150"/>
        <end position="160"/>
    </location>
</feature>
<feature type="domain" description="UEV" evidence="10">
    <location>
        <begin position="3"/>
        <end position="147"/>
    </location>
</feature>
<feature type="region of interest" description="Disordered" evidence="8">
    <location>
        <begin position="144"/>
        <end position="177"/>
    </location>
</feature>
<dbReference type="InterPro" id="IPR017916">
    <property type="entry name" value="SB_dom"/>
</dbReference>
<evidence type="ECO:0000259" key="10">
    <source>
        <dbReference type="PROSITE" id="PS51322"/>
    </source>
</evidence>
<evidence type="ECO:0008006" key="15">
    <source>
        <dbReference type="Google" id="ProtNLM"/>
    </source>
</evidence>
<evidence type="ECO:0000256" key="2">
    <source>
        <dbReference type="ARBA" id="ARBA00009594"/>
    </source>
</evidence>
<dbReference type="InterPro" id="IPR016135">
    <property type="entry name" value="UBQ-conjugating_enzyme/RWD"/>
</dbReference>
<dbReference type="InterPro" id="IPR052070">
    <property type="entry name" value="ESCRT-I_UEV_domain"/>
</dbReference>
<dbReference type="GO" id="GO:0015031">
    <property type="term" value="P:protein transport"/>
    <property type="evidence" value="ECO:0007669"/>
    <property type="project" value="UniProtKB-UniRule"/>
</dbReference>
<keyword evidence="12" id="KW-0496">Mitochondrion</keyword>
<dbReference type="InterPro" id="IPR037202">
    <property type="entry name" value="ESCRT_assembly_dom"/>
</dbReference>
<comment type="similarity">
    <text evidence="2">Belongs to the ubiquitin-conjugating enzyme family. UEV subfamily.</text>
</comment>
<dbReference type="PANTHER" id="PTHR23306">
    <property type="entry name" value="TUMOR SUSCEPTIBILITY GENE 101 PROTEIN-RELATED"/>
    <property type="match status" value="1"/>
</dbReference>
<dbReference type="CDD" id="cd11685">
    <property type="entry name" value="UEV_TSG101-like"/>
    <property type="match status" value="1"/>
</dbReference>
<keyword evidence="3 7" id="KW-0813">Transport</keyword>
<proteinExistence type="inferred from homology"/>
<organism evidence="11 13">
    <name type="scientific">Plasmodiophora brassicae</name>
    <name type="common">Clubroot disease agent</name>
    <dbReference type="NCBI Taxonomy" id="37360"/>
    <lineage>
        <taxon>Eukaryota</taxon>
        <taxon>Sar</taxon>
        <taxon>Rhizaria</taxon>
        <taxon>Endomyxa</taxon>
        <taxon>Phytomyxea</taxon>
        <taxon>Plasmodiophorida</taxon>
        <taxon>Plasmodiophoridae</taxon>
        <taxon>Plasmodiophora</taxon>
    </lineage>
</organism>
<dbReference type="SUPFAM" id="SSF54495">
    <property type="entry name" value="UBC-like"/>
    <property type="match status" value="1"/>
</dbReference>
<dbReference type="GO" id="GO:0043130">
    <property type="term" value="F:ubiquitin binding"/>
    <property type="evidence" value="ECO:0007669"/>
    <property type="project" value="TreeGrafter"/>
</dbReference>
<dbReference type="AlphaFoldDB" id="A0A0G4J1Z8"/>
<dbReference type="GO" id="GO:0000813">
    <property type="term" value="C:ESCRT I complex"/>
    <property type="evidence" value="ECO:0007669"/>
    <property type="project" value="TreeGrafter"/>
</dbReference>
<dbReference type="SUPFAM" id="SSF140111">
    <property type="entry name" value="Endosomal sorting complex assembly domain"/>
    <property type="match status" value="1"/>
</dbReference>
<evidence type="ECO:0000256" key="7">
    <source>
        <dbReference type="PROSITE-ProRule" id="PRU00644"/>
    </source>
</evidence>
<evidence type="ECO:0000256" key="5">
    <source>
        <dbReference type="ARBA" id="ARBA00022927"/>
    </source>
</evidence>
<reference evidence="11 13" key="1">
    <citation type="submission" date="2015-02" db="EMBL/GenBank/DDBJ databases">
        <authorList>
            <person name="Chooi Y.-H."/>
        </authorList>
    </citation>
    <scope>NUCLEOTIDE SEQUENCE [LARGE SCALE GENOMIC DNA]</scope>
    <source>
        <strain evidence="11">E3</strain>
    </source>
</reference>
<evidence type="ECO:0000313" key="14">
    <source>
        <dbReference type="Proteomes" id="UP000290189"/>
    </source>
</evidence>
<dbReference type="OrthoDB" id="306304at2759"/>
<evidence type="ECO:0000256" key="6">
    <source>
        <dbReference type="ARBA" id="ARBA00023054"/>
    </source>
</evidence>
<comment type="subcellular location">
    <subcellularLocation>
        <location evidence="1">Endosome</location>
    </subcellularLocation>
</comment>
<dbReference type="Proteomes" id="UP000290189">
    <property type="component" value="Unassembled WGS sequence"/>
</dbReference>
<geneLocation type="mitochondrion" evidence="12"/>
<reference evidence="12 14" key="2">
    <citation type="submission" date="2018-03" db="EMBL/GenBank/DDBJ databases">
        <authorList>
            <person name="Fogelqvist J."/>
        </authorList>
    </citation>
    <scope>NUCLEOTIDE SEQUENCE [LARGE SCALE GENOMIC DNA]</scope>
</reference>
<keyword evidence="5 7" id="KW-0653">Protein transport</keyword>